<gene>
    <name evidence="9" type="ORF">EDD42_3056</name>
</gene>
<dbReference type="PANTHER" id="PTHR43133:SF8">
    <property type="entry name" value="RNA POLYMERASE SIGMA FACTOR HI_1459-RELATED"/>
    <property type="match status" value="1"/>
</dbReference>
<dbReference type="NCBIfam" id="TIGR02937">
    <property type="entry name" value="sigma70-ECF"/>
    <property type="match status" value="1"/>
</dbReference>
<name>A0A3N2C6N6_9MICO</name>
<evidence type="ECO:0000256" key="3">
    <source>
        <dbReference type="ARBA" id="ARBA00023082"/>
    </source>
</evidence>
<keyword evidence="4" id="KW-0238">DNA-binding</keyword>
<evidence type="ECO:0000256" key="1">
    <source>
        <dbReference type="ARBA" id="ARBA00010641"/>
    </source>
</evidence>
<evidence type="ECO:0000313" key="9">
    <source>
        <dbReference type="EMBL" id="ROR82954.1"/>
    </source>
</evidence>
<dbReference type="InterPro" id="IPR014284">
    <property type="entry name" value="RNA_pol_sigma-70_dom"/>
</dbReference>
<dbReference type="SUPFAM" id="SSF88659">
    <property type="entry name" value="Sigma3 and sigma4 domains of RNA polymerase sigma factors"/>
    <property type="match status" value="1"/>
</dbReference>
<feature type="domain" description="RNA polymerase sigma-70 region 2" evidence="7">
    <location>
        <begin position="36"/>
        <end position="102"/>
    </location>
</feature>
<keyword evidence="2" id="KW-0805">Transcription regulation</keyword>
<sequence length="191" mass="21218">MGVDPVGTSGGLLEHATDRTLVERCVDGDTRAFQVLITRYGRMMKAYAVRLTRSSADGDDVVQEALISAWKRIDTLEDGAMVKSWLMRIVSRRAIDLMRQRKDTESTDDVMVEAPERDGPERRAEASSQLGALSAALDRLPHGQHQAWVLREIGGYSYEEIAEQLGQSVASVRGSLARARATLVKEMEGWR</sequence>
<evidence type="ECO:0000256" key="5">
    <source>
        <dbReference type="ARBA" id="ARBA00023163"/>
    </source>
</evidence>
<dbReference type="RefSeq" id="WP_234994169.1">
    <property type="nucleotide sequence ID" value="NZ_FXAP01000006.1"/>
</dbReference>
<dbReference type="Gene3D" id="1.10.10.10">
    <property type="entry name" value="Winged helix-like DNA-binding domain superfamily/Winged helix DNA-binding domain"/>
    <property type="match status" value="1"/>
</dbReference>
<organism evidence="9 10">
    <name type="scientific">Plantibacter flavus</name>
    <dbReference type="NCBI Taxonomy" id="150123"/>
    <lineage>
        <taxon>Bacteria</taxon>
        <taxon>Bacillati</taxon>
        <taxon>Actinomycetota</taxon>
        <taxon>Actinomycetes</taxon>
        <taxon>Micrococcales</taxon>
        <taxon>Microbacteriaceae</taxon>
        <taxon>Plantibacter</taxon>
    </lineage>
</organism>
<dbReference type="Pfam" id="PF08281">
    <property type="entry name" value="Sigma70_r4_2"/>
    <property type="match status" value="1"/>
</dbReference>
<dbReference type="InterPro" id="IPR007627">
    <property type="entry name" value="RNA_pol_sigma70_r2"/>
</dbReference>
<accession>A0A3N2C6N6</accession>
<dbReference type="InterPro" id="IPR039425">
    <property type="entry name" value="RNA_pol_sigma-70-like"/>
</dbReference>
<dbReference type="GO" id="GO:0006352">
    <property type="term" value="P:DNA-templated transcription initiation"/>
    <property type="evidence" value="ECO:0007669"/>
    <property type="project" value="InterPro"/>
</dbReference>
<dbReference type="InterPro" id="IPR013325">
    <property type="entry name" value="RNA_pol_sigma_r2"/>
</dbReference>
<keyword evidence="5" id="KW-0804">Transcription</keyword>
<keyword evidence="3" id="KW-0731">Sigma factor</keyword>
<dbReference type="GO" id="GO:0003677">
    <property type="term" value="F:DNA binding"/>
    <property type="evidence" value="ECO:0007669"/>
    <property type="project" value="UniProtKB-KW"/>
</dbReference>
<dbReference type="CDD" id="cd06171">
    <property type="entry name" value="Sigma70_r4"/>
    <property type="match status" value="1"/>
</dbReference>
<evidence type="ECO:0000313" key="10">
    <source>
        <dbReference type="Proteomes" id="UP000266915"/>
    </source>
</evidence>
<feature type="domain" description="RNA polymerase sigma factor 70 region 4 type 2" evidence="8">
    <location>
        <begin position="131"/>
        <end position="183"/>
    </location>
</feature>
<dbReference type="InterPro" id="IPR013249">
    <property type="entry name" value="RNA_pol_sigma70_r4_t2"/>
</dbReference>
<comment type="caution">
    <text evidence="9">The sequence shown here is derived from an EMBL/GenBank/DDBJ whole genome shotgun (WGS) entry which is preliminary data.</text>
</comment>
<proteinExistence type="inferred from homology"/>
<dbReference type="AlphaFoldDB" id="A0A3N2C6N6"/>
<evidence type="ECO:0000259" key="7">
    <source>
        <dbReference type="Pfam" id="PF04542"/>
    </source>
</evidence>
<dbReference type="Proteomes" id="UP000266915">
    <property type="component" value="Unassembled WGS sequence"/>
</dbReference>
<feature type="region of interest" description="Disordered" evidence="6">
    <location>
        <begin position="104"/>
        <end position="126"/>
    </location>
</feature>
<reference evidence="9 10" key="1">
    <citation type="submission" date="2018-11" db="EMBL/GenBank/DDBJ databases">
        <title>Sequencing the genomes of 1000 actinobacteria strains.</title>
        <authorList>
            <person name="Klenk H.-P."/>
        </authorList>
    </citation>
    <scope>NUCLEOTIDE SEQUENCE [LARGE SCALE GENOMIC DNA]</scope>
    <source>
        <strain evidence="9 10">DSM 14012</strain>
    </source>
</reference>
<dbReference type="PANTHER" id="PTHR43133">
    <property type="entry name" value="RNA POLYMERASE ECF-TYPE SIGMA FACTO"/>
    <property type="match status" value="1"/>
</dbReference>
<dbReference type="GO" id="GO:0016987">
    <property type="term" value="F:sigma factor activity"/>
    <property type="evidence" value="ECO:0007669"/>
    <property type="project" value="UniProtKB-KW"/>
</dbReference>
<dbReference type="Pfam" id="PF04542">
    <property type="entry name" value="Sigma70_r2"/>
    <property type="match status" value="1"/>
</dbReference>
<feature type="compositionally biased region" description="Basic and acidic residues" evidence="6">
    <location>
        <begin position="114"/>
        <end position="125"/>
    </location>
</feature>
<evidence type="ECO:0000256" key="6">
    <source>
        <dbReference type="SAM" id="MobiDB-lite"/>
    </source>
</evidence>
<evidence type="ECO:0000256" key="2">
    <source>
        <dbReference type="ARBA" id="ARBA00023015"/>
    </source>
</evidence>
<evidence type="ECO:0000256" key="4">
    <source>
        <dbReference type="ARBA" id="ARBA00023125"/>
    </source>
</evidence>
<dbReference type="InterPro" id="IPR013324">
    <property type="entry name" value="RNA_pol_sigma_r3/r4-like"/>
</dbReference>
<dbReference type="SUPFAM" id="SSF88946">
    <property type="entry name" value="Sigma2 domain of RNA polymerase sigma factors"/>
    <property type="match status" value="1"/>
</dbReference>
<keyword evidence="10" id="KW-1185">Reference proteome</keyword>
<dbReference type="Gene3D" id="1.10.1740.10">
    <property type="match status" value="1"/>
</dbReference>
<dbReference type="EMBL" id="RKHL01000001">
    <property type="protein sequence ID" value="ROR82954.1"/>
    <property type="molecule type" value="Genomic_DNA"/>
</dbReference>
<comment type="similarity">
    <text evidence="1">Belongs to the sigma-70 factor family. ECF subfamily.</text>
</comment>
<protein>
    <submittedName>
        <fullName evidence="9">RNA polymerase ECF family sigma subunit</fullName>
    </submittedName>
</protein>
<dbReference type="InterPro" id="IPR036388">
    <property type="entry name" value="WH-like_DNA-bd_sf"/>
</dbReference>
<evidence type="ECO:0000259" key="8">
    <source>
        <dbReference type="Pfam" id="PF08281"/>
    </source>
</evidence>